<evidence type="ECO:0000256" key="2">
    <source>
        <dbReference type="ARBA" id="ARBA00004424"/>
    </source>
</evidence>
<keyword evidence="13" id="KW-0408">Iron</keyword>
<evidence type="ECO:0000313" key="24">
    <source>
        <dbReference type="Proteomes" id="UP000694388"/>
    </source>
</evidence>
<dbReference type="GO" id="GO:0016324">
    <property type="term" value="C:apical plasma membrane"/>
    <property type="evidence" value="ECO:0007669"/>
    <property type="project" value="UniProtKB-SubCell"/>
</dbReference>
<dbReference type="Proteomes" id="UP000694388">
    <property type="component" value="Unplaced"/>
</dbReference>
<comment type="cofactor">
    <cofactor evidence="1">
        <name>heme b</name>
        <dbReference type="ChEBI" id="CHEBI:60344"/>
    </cofactor>
</comment>
<keyword evidence="11 21" id="KW-1133">Transmembrane helix</keyword>
<organism evidence="23 24">
    <name type="scientific">Eptatretus burgeri</name>
    <name type="common">Inshore hagfish</name>
    <dbReference type="NCBI Taxonomy" id="7764"/>
    <lineage>
        <taxon>Eukaryota</taxon>
        <taxon>Metazoa</taxon>
        <taxon>Chordata</taxon>
        <taxon>Craniata</taxon>
        <taxon>Vertebrata</taxon>
        <taxon>Cyclostomata</taxon>
        <taxon>Myxini</taxon>
        <taxon>Myxiniformes</taxon>
        <taxon>Myxinidae</taxon>
        <taxon>Eptatretinae</taxon>
        <taxon>Eptatretus</taxon>
    </lineage>
</organism>
<reference evidence="23" key="1">
    <citation type="submission" date="2025-05" db="UniProtKB">
        <authorList>
            <consortium name="Ensembl"/>
        </authorList>
    </citation>
    <scope>IDENTIFICATION</scope>
</reference>
<evidence type="ECO:0000256" key="1">
    <source>
        <dbReference type="ARBA" id="ARBA00001970"/>
    </source>
</evidence>
<evidence type="ECO:0000256" key="15">
    <source>
        <dbReference type="ARBA" id="ARBA00024225"/>
    </source>
</evidence>
<comment type="subunit">
    <text evidence="3">Homodimer.</text>
</comment>
<dbReference type="OMA" id="NWHPVLA"/>
<feature type="transmembrane region" description="Helical" evidence="21">
    <location>
        <begin position="158"/>
        <end position="178"/>
    </location>
</feature>
<keyword evidence="7 21" id="KW-0812">Transmembrane</keyword>
<evidence type="ECO:0000256" key="18">
    <source>
        <dbReference type="ARBA" id="ARBA00047447"/>
    </source>
</evidence>
<evidence type="ECO:0000256" key="13">
    <source>
        <dbReference type="ARBA" id="ARBA00023004"/>
    </source>
</evidence>
<dbReference type="Ensembl" id="ENSEBUT00000007198.1">
    <property type="protein sequence ID" value="ENSEBUP00000006736.1"/>
    <property type="gene ID" value="ENSEBUG00000004444.1"/>
</dbReference>
<evidence type="ECO:0000256" key="6">
    <source>
        <dbReference type="ARBA" id="ARBA00022617"/>
    </source>
</evidence>
<dbReference type="InterPro" id="IPR006593">
    <property type="entry name" value="Cyt_b561/ferric_Rdtase_TM"/>
</dbReference>
<comment type="subcellular location">
    <subcellularLocation>
        <location evidence="2">Apical cell membrane</location>
        <topology evidence="2">Multi-pass membrane protein</topology>
    </subcellularLocation>
</comment>
<keyword evidence="10" id="KW-0249">Electron transport</keyword>
<keyword evidence="8" id="KW-0479">Metal-binding</keyword>
<dbReference type="Pfam" id="PF03188">
    <property type="entry name" value="Cytochrom_B561"/>
    <property type="match status" value="1"/>
</dbReference>
<keyword evidence="6" id="KW-0349">Heme</keyword>
<dbReference type="EC" id="7.2.1.3" evidence="15"/>
<dbReference type="PROSITE" id="PS50939">
    <property type="entry name" value="CYTOCHROME_B561"/>
    <property type="match status" value="1"/>
</dbReference>
<proteinExistence type="predicted"/>
<sequence length="252" mass="28155">MFTTAMGPRGVLLVVVAALGLSVFTMVVHWCLSWQKGFSWDGSSRQFNWHPVLMLTGLVLLYGLALLSYRFPCAHAMPKFRWKVLHAGLQAIAFLLTVVGLVAVFDFHNAKRIPNMYSLHSWFGLAAVLLFTLQGLVGLSVFFFPSSPTHLRSAAKPLHVFFGIFIYCIILATAGMGITEKLIFSLKKTNGTRPYSDSPPESLFVNTLGMLIMAYGGCVLFSVTRPQWQWPQDDHWEVDSESGTTEMKGMRK</sequence>
<comment type="catalytic activity">
    <reaction evidence="18">
        <text>monodehydro-L-ascorbate radical(out) + L-ascorbate(in) = monodehydro-L-ascorbate radical(in) + L-ascorbate(out)</text>
        <dbReference type="Rhea" id="RHEA:66524"/>
        <dbReference type="ChEBI" id="CHEBI:38290"/>
        <dbReference type="ChEBI" id="CHEBI:59513"/>
    </reaction>
    <physiologicalReaction direction="left-to-right" evidence="18">
        <dbReference type="Rhea" id="RHEA:66525"/>
    </physiologicalReaction>
</comment>
<dbReference type="SMART" id="SM00665">
    <property type="entry name" value="B561"/>
    <property type="match status" value="1"/>
</dbReference>
<feature type="transmembrane region" description="Helical" evidence="21">
    <location>
        <begin position="52"/>
        <end position="72"/>
    </location>
</feature>
<dbReference type="InterPro" id="IPR043205">
    <property type="entry name" value="CYB561/CYBRD1-like"/>
</dbReference>
<dbReference type="Ensembl" id="ENSEBUT00000007214.1">
    <property type="protein sequence ID" value="ENSEBUP00000006751.1"/>
    <property type="gene ID" value="ENSEBUG00000004444.1"/>
</dbReference>
<keyword evidence="9" id="KW-1278">Translocase</keyword>
<evidence type="ECO:0000256" key="14">
    <source>
        <dbReference type="ARBA" id="ARBA00023136"/>
    </source>
</evidence>
<feature type="transmembrane region" description="Helical" evidence="21">
    <location>
        <begin position="84"/>
        <end position="105"/>
    </location>
</feature>
<evidence type="ECO:0000256" key="19">
    <source>
        <dbReference type="ARBA" id="ARBA00048457"/>
    </source>
</evidence>
<evidence type="ECO:0000259" key="22">
    <source>
        <dbReference type="PROSITE" id="PS50939"/>
    </source>
</evidence>
<evidence type="ECO:0000256" key="20">
    <source>
        <dbReference type="ARBA" id="ARBA00049459"/>
    </source>
</evidence>
<evidence type="ECO:0000256" key="17">
    <source>
        <dbReference type="ARBA" id="ARBA00031718"/>
    </source>
</evidence>
<evidence type="ECO:0000256" key="4">
    <source>
        <dbReference type="ARBA" id="ARBA00022448"/>
    </source>
</evidence>
<evidence type="ECO:0000256" key="9">
    <source>
        <dbReference type="ARBA" id="ARBA00022967"/>
    </source>
</evidence>
<comment type="catalytic activity">
    <reaction evidence="19">
        <text>Fe(3+)(out) + L-ascorbate(in) = monodehydro-L-ascorbate radical(in) + Fe(2+)(out) + H(+)</text>
        <dbReference type="Rhea" id="RHEA:30403"/>
        <dbReference type="ChEBI" id="CHEBI:15378"/>
        <dbReference type="ChEBI" id="CHEBI:29033"/>
        <dbReference type="ChEBI" id="CHEBI:29034"/>
        <dbReference type="ChEBI" id="CHEBI:38290"/>
        <dbReference type="ChEBI" id="CHEBI:59513"/>
        <dbReference type="EC" id="7.2.1.3"/>
    </reaction>
    <physiologicalReaction direction="left-to-right" evidence="19">
        <dbReference type="Rhea" id="RHEA:30404"/>
    </physiologicalReaction>
</comment>
<feature type="domain" description="Cytochrome b561" evidence="22">
    <location>
        <begin position="15"/>
        <end position="224"/>
    </location>
</feature>
<dbReference type="AlphaFoldDB" id="A0A8C4NLS4"/>
<feature type="transmembrane region" description="Helical" evidence="21">
    <location>
        <begin position="12"/>
        <end position="32"/>
    </location>
</feature>
<dbReference type="GO" id="GO:0005765">
    <property type="term" value="C:lysosomal membrane"/>
    <property type="evidence" value="ECO:0007669"/>
    <property type="project" value="TreeGrafter"/>
</dbReference>
<dbReference type="PANTHER" id="PTHR10106">
    <property type="entry name" value="CYTOCHROME B561-RELATED"/>
    <property type="match status" value="1"/>
</dbReference>
<evidence type="ECO:0000256" key="8">
    <source>
        <dbReference type="ARBA" id="ARBA00022723"/>
    </source>
</evidence>
<accession>A0A8C4NLS4</accession>
<dbReference type="Gene3D" id="1.20.120.1770">
    <property type="match status" value="1"/>
</dbReference>
<protein>
    <recommendedName>
        <fullName evidence="16">Plasma membrane ascorbate-dependent reductase CYBRD1</fullName>
        <ecNumber evidence="15">7.2.1.3</ecNumber>
    </recommendedName>
    <alternativeName>
        <fullName evidence="17">Cytochrome b reductase 1</fullName>
    </alternativeName>
</protein>
<comment type="catalytic activity">
    <reaction evidence="20">
        <text>Cu(2+)(out) + L-ascorbate(in) = Cu(+)(out) + monodehydro-L-ascorbate radical(in) + H(+)</text>
        <dbReference type="Rhea" id="RHEA:66656"/>
        <dbReference type="ChEBI" id="CHEBI:15378"/>
        <dbReference type="ChEBI" id="CHEBI:29036"/>
        <dbReference type="ChEBI" id="CHEBI:38290"/>
        <dbReference type="ChEBI" id="CHEBI:49552"/>
        <dbReference type="ChEBI" id="CHEBI:59513"/>
    </reaction>
    <physiologicalReaction direction="left-to-right" evidence="20">
        <dbReference type="Rhea" id="RHEA:66657"/>
    </physiologicalReaction>
</comment>
<evidence type="ECO:0000256" key="11">
    <source>
        <dbReference type="ARBA" id="ARBA00022989"/>
    </source>
</evidence>
<dbReference type="GeneTree" id="ENSGT00950000183197"/>
<keyword evidence="14 21" id="KW-0472">Membrane</keyword>
<evidence type="ECO:0000256" key="3">
    <source>
        <dbReference type="ARBA" id="ARBA00011738"/>
    </source>
</evidence>
<dbReference type="PANTHER" id="PTHR10106:SF12">
    <property type="entry name" value="PLASMA MEMBRANE ASCORBATE-DEPENDENT REDUCTASE CYBRD1"/>
    <property type="match status" value="1"/>
</dbReference>
<feature type="transmembrane region" description="Helical" evidence="21">
    <location>
        <begin position="125"/>
        <end position="146"/>
    </location>
</feature>
<dbReference type="GO" id="GO:0140571">
    <property type="term" value="F:transmembrane ascorbate ferrireductase activity"/>
    <property type="evidence" value="ECO:0007669"/>
    <property type="project" value="UniProtKB-EC"/>
</dbReference>
<keyword evidence="4" id="KW-0813">Transport</keyword>
<evidence type="ECO:0000256" key="21">
    <source>
        <dbReference type="SAM" id="Phobius"/>
    </source>
</evidence>
<evidence type="ECO:0000256" key="12">
    <source>
        <dbReference type="ARBA" id="ARBA00023002"/>
    </source>
</evidence>
<keyword evidence="5" id="KW-1003">Cell membrane</keyword>
<evidence type="ECO:0000256" key="16">
    <source>
        <dbReference type="ARBA" id="ARBA00024244"/>
    </source>
</evidence>
<evidence type="ECO:0000256" key="5">
    <source>
        <dbReference type="ARBA" id="ARBA00022475"/>
    </source>
</evidence>
<dbReference type="GO" id="GO:0046872">
    <property type="term" value="F:metal ion binding"/>
    <property type="evidence" value="ECO:0007669"/>
    <property type="project" value="UniProtKB-KW"/>
</dbReference>
<evidence type="ECO:0000256" key="7">
    <source>
        <dbReference type="ARBA" id="ARBA00022692"/>
    </source>
</evidence>
<keyword evidence="24" id="KW-1185">Reference proteome</keyword>
<evidence type="ECO:0000313" key="23">
    <source>
        <dbReference type="Ensembl" id="ENSEBUP00000006751.1"/>
    </source>
</evidence>
<keyword evidence="12" id="KW-0560">Oxidoreductase</keyword>
<evidence type="ECO:0000256" key="10">
    <source>
        <dbReference type="ARBA" id="ARBA00022982"/>
    </source>
</evidence>
<feature type="transmembrane region" description="Helical" evidence="21">
    <location>
        <begin position="203"/>
        <end position="223"/>
    </location>
</feature>
<dbReference type="Ensembl" id="ENSEBUT00000007224.1">
    <property type="protein sequence ID" value="ENSEBUP00000006761.1"/>
    <property type="gene ID" value="ENSEBUG00000004444.1"/>
</dbReference>
<name>A0A8C4NLS4_EPTBU</name>
<dbReference type="FunFam" id="1.20.120.1770:FF:000001">
    <property type="entry name" value="Cytochrome b reductase 1"/>
    <property type="match status" value="1"/>
</dbReference>